<evidence type="ECO:0000256" key="1">
    <source>
        <dbReference type="ARBA" id="ARBA00004413"/>
    </source>
</evidence>
<dbReference type="Gene3D" id="3.40.50.300">
    <property type="entry name" value="P-loop containing nucleotide triphosphate hydrolases"/>
    <property type="match status" value="1"/>
</dbReference>
<evidence type="ECO:0000256" key="8">
    <source>
        <dbReference type="ARBA" id="ARBA00023251"/>
    </source>
</evidence>
<dbReference type="InterPro" id="IPR050763">
    <property type="entry name" value="ABC_transporter_ATP-binding"/>
</dbReference>
<comment type="subcellular location">
    <subcellularLocation>
        <location evidence="1">Cell membrane</location>
        <topology evidence="1">Peripheral membrane protein</topology>
        <orientation evidence="1">Cytoplasmic side</orientation>
    </subcellularLocation>
</comment>
<dbReference type="SMART" id="SM00382">
    <property type="entry name" value="AAA"/>
    <property type="match status" value="1"/>
</dbReference>
<name>A0A8J3X3E7_9ACTN</name>
<dbReference type="SUPFAM" id="SSF52540">
    <property type="entry name" value="P-loop containing nucleoside triphosphate hydrolases"/>
    <property type="match status" value="1"/>
</dbReference>
<dbReference type="PANTHER" id="PTHR42711">
    <property type="entry name" value="ABC TRANSPORTER ATP-BINDING PROTEIN"/>
    <property type="match status" value="1"/>
</dbReference>
<evidence type="ECO:0000256" key="2">
    <source>
        <dbReference type="ARBA" id="ARBA00022448"/>
    </source>
</evidence>
<dbReference type="PROSITE" id="PS00211">
    <property type="entry name" value="ABC_TRANSPORTER_1"/>
    <property type="match status" value="1"/>
</dbReference>
<protein>
    <submittedName>
        <fullName evidence="11">Daunorubicin resistance protein DrrA family ABC transporter ATP-binding protein</fullName>
    </submittedName>
</protein>
<evidence type="ECO:0000256" key="3">
    <source>
        <dbReference type="ARBA" id="ARBA00022475"/>
    </source>
</evidence>
<gene>
    <name evidence="11" type="ORF">Pme01_60320</name>
</gene>
<dbReference type="GO" id="GO:0046677">
    <property type="term" value="P:response to antibiotic"/>
    <property type="evidence" value="ECO:0007669"/>
    <property type="project" value="UniProtKB-KW"/>
</dbReference>
<keyword evidence="2" id="KW-0813">Transport</keyword>
<evidence type="ECO:0000256" key="9">
    <source>
        <dbReference type="ARBA" id="ARBA00049985"/>
    </source>
</evidence>
<dbReference type="Pfam" id="PF00005">
    <property type="entry name" value="ABC_tran"/>
    <property type="match status" value="1"/>
</dbReference>
<keyword evidence="8" id="KW-0046">Antibiotic resistance</keyword>
<evidence type="ECO:0000256" key="6">
    <source>
        <dbReference type="ARBA" id="ARBA00022967"/>
    </source>
</evidence>
<sequence length="320" mass="33498">MYVMIVMDGVHKRFGKVQALWGFDLAVPAGTVCGVLGPNGAGKTTAMRVLATLLKPDAGSASVAGFDVTRQADQVRRSIGLAGQHAAVDERLTGRENLLMFGRLHHLGGRAARARADDLLARFDLTDAADRLVGKYSGGMRRRLDVVASLITSPPVLFLDEPTTGLDPHSRNAIWTSVRDLVAAGTTVLLTTQYLDEADHLADDIVVIDSGCAIASGTPDALKAQIGARLDVVVAQPSALATAKTVLADLPAAASGAEPATDADQRLVSVPVAADAISLTEVVRALDAAGVVAEDVALRRPTLDEVFLRLTGRELEGSRA</sequence>
<dbReference type="FunFam" id="3.40.50.300:FF:000589">
    <property type="entry name" value="ABC transporter, ATP-binding subunit"/>
    <property type="match status" value="1"/>
</dbReference>
<dbReference type="PROSITE" id="PS50893">
    <property type="entry name" value="ABC_TRANSPORTER_2"/>
    <property type="match status" value="1"/>
</dbReference>
<feature type="domain" description="ABC transporter" evidence="10">
    <location>
        <begin position="5"/>
        <end position="235"/>
    </location>
</feature>
<evidence type="ECO:0000313" key="12">
    <source>
        <dbReference type="Proteomes" id="UP000599074"/>
    </source>
</evidence>
<dbReference type="InterPro" id="IPR027417">
    <property type="entry name" value="P-loop_NTPase"/>
</dbReference>
<dbReference type="InterPro" id="IPR003593">
    <property type="entry name" value="AAA+_ATPase"/>
</dbReference>
<comment type="similarity">
    <text evidence="9">Belongs to the ABC transporter superfamily. Drug exporter-1 (DrugE1) (TC 3.A.1.105) family.</text>
</comment>
<keyword evidence="7" id="KW-0472">Membrane</keyword>
<keyword evidence="3" id="KW-1003">Cell membrane</keyword>
<evidence type="ECO:0000256" key="7">
    <source>
        <dbReference type="ARBA" id="ARBA00023136"/>
    </source>
</evidence>
<organism evidence="11 12">
    <name type="scientific">Planosporangium mesophilum</name>
    <dbReference type="NCBI Taxonomy" id="689768"/>
    <lineage>
        <taxon>Bacteria</taxon>
        <taxon>Bacillati</taxon>
        <taxon>Actinomycetota</taxon>
        <taxon>Actinomycetes</taxon>
        <taxon>Micromonosporales</taxon>
        <taxon>Micromonosporaceae</taxon>
        <taxon>Planosporangium</taxon>
    </lineage>
</organism>
<dbReference type="GO" id="GO:0005886">
    <property type="term" value="C:plasma membrane"/>
    <property type="evidence" value="ECO:0007669"/>
    <property type="project" value="UniProtKB-SubCell"/>
</dbReference>
<keyword evidence="5 11" id="KW-0067">ATP-binding</keyword>
<keyword evidence="4" id="KW-0547">Nucleotide-binding</keyword>
<evidence type="ECO:0000256" key="4">
    <source>
        <dbReference type="ARBA" id="ARBA00022741"/>
    </source>
</evidence>
<dbReference type="Proteomes" id="UP000599074">
    <property type="component" value="Unassembled WGS sequence"/>
</dbReference>
<dbReference type="GO" id="GO:0043215">
    <property type="term" value="P:daunorubicin transport"/>
    <property type="evidence" value="ECO:0007669"/>
    <property type="project" value="InterPro"/>
</dbReference>
<dbReference type="InterPro" id="IPR003439">
    <property type="entry name" value="ABC_transporter-like_ATP-bd"/>
</dbReference>
<dbReference type="AlphaFoldDB" id="A0A8J3X3E7"/>
<keyword evidence="12" id="KW-1185">Reference proteome</keyword>
<dbReference type="GO" id="GO:0016887">
    <property type="term" value="F:ATP hydrolysis activity"/>
    <property type="evidence" value="ECO:0007669"/>
    <property type="project" value="InterPro"/>
</dbReference>
<dbReference type="PANTHER" id="PTHR42711:SF19">
    <property type="entry name" value="DOXORUBICIN RESISTANCE ATP-BINDING PROTEIN DRRA"/>
    <property type="match status" value="1"/>
</dbReference>
<comment type="caution">
    <text evidence="11">The sequence shown here is derived from an EMBL/GenBank/DDBJ whole genome shotgun (WGS) entry which is preliminary data.</text>
</comment>
<reference evidence="11" key="1">
    <citation type="submission" date="2021-01" db="EMBL/GenBank/DDBJ databases">
        <title>Whole genome shotgun sequence of Planosporangium mesophilum NBRC 109066.</title>
        <authorList>
            <person name="Komaki H."/>
            <person name="Tamura T."/>
        </authorList>
    </citation>
    <scope>NUCLEOTIDE SEQUENCE</scope>
    <source>
        <strain evidence="11">NBRC 109066</strain>
    </source>
</reference>
<accession>A0A8J3X3E7</accession>
<evidence type="ECO:0000259" key="10">
    <source>
        <dbReference type="PROSITE" id="PS50893"/>
    </source>
</evidence>
<dbReference type="NCBIfam" id="TIGR01188">
    <property type="entry name" value="drrA"/>
    <property type="match status" value="1"/>
</dbReference>
<dbReference type="InterPro" id="IPR005894">
    <property type="entry name" value="DrrA"/>
</dbReference>
<dbReference type="GO" id="GO:1900753">
    <property type="term" value="P:doxorubicin transport"/>
    <property type="evidence" value="ECO:0007669"/>
    <property type="project" value="InterPro"/>
</dbReference>
<evidence type="ECO:0000313" key="11">
    <source>
        <dbReference type="EMBL" id="GII26435.1"/>
    </source>
</evidence>
<proteinExistence type="inferred from homology"/>
<dbReference type="GO" id="GO:0005524">
    <property type="term" value="F:ATP binding"/>
    <property type="evidence" value="ECO:0007669"/>
    <property type="project" value="UniProtKB-KW"/>
</dbReference>
<evidence type="ECO:0000256" key="5">
    <source>
        <dbReference type="ARBA" id="ARBA00022840"/>
    </source>
</evidence>
<dbReference type="InterPro" id="IPR017871">
    <property type="entry name" value="ABC_transporter-like_CS"/>
</dbReference>
<keyword evidence="6" id="KW-1278">Translocase</keyword>
<dbReference type="EMBL" id="BOON01000078">
    <property type="protein sequence ID" value="GII26435.1"/>
    <property type="molecule type" value="Genomic_DNA"/>
</dbReference>